<dbReference type="Gene3D" id="3.40.47.10">
    <property type="match status" value="2"/>
</dbReference>
<comment type="similarity">
    <text evidence="1 5">Belongs to the thiolase-like superfamily. Thiolase family.</text>
</comment>
<dbReference type="RefSeq" id="WP_208255690.1">
    <property type="nucleotide sequence ID" value="NZ_JAGEOJ010000005.1"/>
</dbReference>
<evidence type="ECO:0000256" key="2">
    <source>
        <dbReference type="ARBA" id="ARBA00022679"/>
    </source>
</evidence>
<dbReference type="PROSITE" id="PS00737">
    <property type="entry name" value="THIOLASE_2"/>
    <property type="match status" value="1"/>
</dbReference>
<dbReference type="InterPro" id="IPR020617">
    <property type="entry name" value="Thiolase_C"/>
</dbReference>
<dbReference type="PANTHER" id="PTHR43365">
    <property type="entry name" value="BLR7806 PROTEIN"/>
    <property type="match status" value="1"/>
</dbReference>
<dbReference type="NCBIfam" id="TIGR01930">
    <property type="entry name" value="AcCoA-C-Actrans"/>
    <property type="match status" value="1"/>
</dbReference>
<sequence>MRDAVIVEAVRTPVGKGKPNGALHGEHPVDLLARTLQTLVERAGIDPAQVDDVVGGVVTQVGEQAINATRQAVLAAGFPESVPATTVDRQCGSSQQAAHFAAQGVISGAYDIAIACGVESMSRVPMGSNVLPGSDPFGKNLAGRYPEGLVGQGISAELITARWKLDRTDLDAFALESHRRAAAAWERGEFDREVAWTGQRDETIRPGTSLEALAGLKPAYHHPMFEERFPEITWQVTAGNASPINDGAAALLTMEAETARRLGLRPRARFHSFAVVGDDPLLMLTAIIPATEKVLARANLSLADIGLFEVNEAFSPVVLAWQHETGADLDKVNVRGGAIAIGHPLGASGARIMTTLVHAMEDRGARYGLQTMCEAGGLANATVLELL</sequence>
<dbReference type="CDD" id="cd00751">
    <property type="entry name" value="thiolase"/>
    <property type="match status" value="1"/>
</dbReference>
<dbReference type="Pfam" id="PF00108">
    <property type="entry name" value="Thiolase_N"/>
    <property type="match status" value="1"/>
</dbReference>
<dbReference type="Pfam" id="PF02803">
    <property type="entry name" value="Thiolase_C"/>
    <property type="match status" value="1"/>
</dbReference>
<evidence type="ECO:0000259" key="6">
    <source>
        <dbReference type="Pfam" id="PF00108"/>
    </source>
</evidence>
<gene>
    <name evidence="8" type="ORF">J4573_13040</name>
</gene>
<feature type="domain" description="Thiolase C-terminal" evidence="7">
    <location>
        <begin position="265"/>
        <end position="385"/>
    </location>
</feature>
<protein>
    <submittedName>
        <fullName evidence="8">Thiolase family protein</fullName>
    </submittedName>
</protein>
<keyword evidence="9" id="KW-1185">Reference proteome</keyword>
<accession>A0A939P9L1</accession>
<dbReference type="PIRSF" id="PIRSF000429">
    <property type="entry name" value="Ac-CoA_Ac_transf"/>
    <property type="match status" value="1"/>
</dbReference>
<evidence type="ECO:0000256" key="4">
    <source>
        <dbReference type="PIRSR" id="PIRSR000429-1"/>
    </source>
</evidence>
<dbReference type="Proteomes" id="UP000669179">
    <property type="component" value="Unassembled WGS sequence"/>
</dbReference>
<feature type="active site" description="Acyl-thioester intermediate" evidence="4">
    <location>
        <position position="91"/>
    </location>
</feature>
<dbReference type="InterPro" id="IPR020616">
    <property type="entry name" value="Thiolase_N"/>
</dbReference>
<dbReference type="SUPFAM" id="SSF53901">
    <property type="entry name" value="Thiolase-like"/>
    <property type="match status" value="2"/>
</dbReference>
<dbReference type="GO" id="GO:0016747">
    <property type="term" value="F:acyltransferase activity, transferring groups other than amino-acyl groups"/>
    <property type="evidence" value="ECO:0007669"/>
    <property type="project" value="InterPro"/>
</dbReference>
<dbReference type="EMBL" id="JAGEOJ010000005">
    <property type="protein sequence ID" value="MBO2448022.1"/>
    <property type="molecule type" value="Genomic_DNA"/>
</dbReference>
<dbReference type="InterPro" id="IPR016039">
    <property type="entry name" value="Thiolase-like"/>
</dbReference>
<dbReference type="InterPro" id="IPR002155">
    <property type="entry name" value="Thiolase"/>
</dbReference>
<evidence type="ECO:0000256" key="3">
    <source>
        <dbReference type="ARBA" id="ARBA00023315"/>
    </source>
</evidence>
<keyword evidence="2 5" id="KW-0808">Transferase</keyword>
<dbReference type="InterPro" id="IPR020613">
    <property type="entry name" value="Thiolase_CS"/>
</dbReference>
<feature type="active site" description="Proton acceptor" evidence="4">
    <location>
        <position position="343"/>
    </location>
</feature>
<comment type="caution">
    <text evidence="8">The sequence shown here is derived from an EMBL/GenBank/DDBJ whole genome shotgun (WGS) entry which is preliminary data.</text>
</comment>
<feature type="active site" description="Proton acceptor" evidence="4">
    <location>
        <position position="373"/>
    </location>
</feature>
<dbReference type="AlphaFoldDB" id="A0A939P9L1"/>
<evidence type="ECO:0000256" key="5">
    <source>
        <dbReference type="RuleBase" id="RU003557"/>
    </source>
</evidence>
<feature type="domain" description="Thiolase N-terminal" evidence="6">
    <location>
        <begin position="5"/>
        <end position="256"/>
    </location>
</feature>
<evidence type="ECO:0000313" key="8">
    <source>
        <dbReference type="EMBL" id="MBO2448022.1"/>
    </source>
</evidence>
<proteinExistence type="inferred from homology"/>
<dbReference type="PANTHER" id="PTHR43365:SF1">
    <property type="entry name" value="ACETYL-COA C-ACYLTRANSFERASE"/>
    <property type="match status" value="1"/>
</dbReference>
<evidence type="ECO:0000259" key="7">
    <source>
        <dbReference type="Pfam" id="PF02803"/>
    </source>
</evidence>
<name>A0A939P9L1_9ACTN</name>
<organism evidence="8 9">
    <name type="scientific">Actinomadura barringtoniae</name>
    <dbReference type="NCBI Taxonomy" id="1427535"/>
    <lineage>
        <taxon>Bacteria</taxon>
        <taxon>Bacillati</taxon>
        <taxon>Actinomycetota</taxon>
        <taxon>Actinomycetes</taxon>
        <taxon>Streptosporangiales</taxon>
        <taxon>Thermomonosporaceae</taxon>
        <taxon>Actinomadura</taxon>
    </lineage>
</organism>
<evidence type="ECO:0000256" key="1">
    <source>
        <dbReference type="ARBA" id="ARBA00010982"/>
    </source>
</evidence>
<evidence type="ECO:0000313" key="9">
    <source>
        <dbReference type="Proteomes" id="UP000669179"/>
    </source>
</evidence>
<reference evidence="8" key="1">
    <citation type="submission" date="2021-03" db="EMBL/GenBank/DDBJ databases">
        <authorList>
            <person name="Kanchanasin P."/>
            <person name="Saeng-In P."/>
            <person name="Phongsopitanun W."/>
            <person name="Yuki M."/>
            <person name="Kudo T."/>
            <person name="Ohkuma M."/>
            <person name="Tanasupawat S."/>
        </authorList>
    </citation>
    <scope>NUCLEOTIDE SEQUENCE</scope>
    <source>
        <strain evidence="8">GKU 128</strain>
    </source>
</reference>
<keyword evidence="3 5" id="KW-0012">Acyltransferase</keyword>